<dbReference type="EMBL" id="CAFBPS010000187">
    <property type="protein sequence ID" value="CAB5036956.1"/>
    <property type="molecule type" value="Genomic_DNA"/>
</dbReference>
<evidence type="ECO:0000313" key="3">
    <source>
        <dbReference type="EMBL" id="CAB4785652.1"/>
    </source>
</evidence>
<accession>A0A6J7S7C9</accession>
<dbReference type="EMBL" id="CAEZZP010000152">
    <property type="protein sequence ID" value="CAB4785652.1"/>
    <property type="molecule type" value="Genomic_DNA"/>
</dbReference>
<evidence type="ECO:0000313" key="6">
    <source>
        <dbReference type="EMBL" id="CAB5036956.1"/>
    </source>
</evidence>
<evidence type="ECO:0000256" key="1">
    <source>
        <dbReference type="SAM" id="Phobius"/>
    </source>
</evidence>
<organism evidence="6">
    <name type="scientific">freshwater metagenome</name>
    <dbReference type="NCBI Taxonomy" id="449393"/>
    <lineage>
        <taxon>unclassified sequences</taxon>
        <taxon>metagenomes</taxon>
        <taxon>ecological metagenomes</taxon>
    </lineage>
</organism>
<keyword evidence="1" id="KW-0472">Membrane</keyword>
<evidence type="ECO:0000313" key="2">
    <source>
        <dbReference type="EMBL" id="CAB4735027.1"/>
    </source>
</evidence>
<reference evidence="6" key="1">
    <citation type="submission" date="2020-05" db="EMBL/GenBank/DDBJ databases">
        <authorList>
            <person name="Chiriac C."/>
            <person name="Salcher M."/>
            <person name="Ghai R."/>
            <person name="Kavagutti S V."/>
        </authorList>
    </citation>
    <scope>NUCLEOTIDE SEQUENCE</scope>
</reference>
<dbReference type="EMBL" id="CAFAAL010000153">
    <property type="protein sequence ID" value="CAB4814091.1"/>
    <property type="molecule type" value="Genomic_DNA"/>
</dbReference>
<dbReference type="AlphaFoldDB" id="A0A6J7S7C9"/>
<sequence>MNDEQNFQEAGDRDDVVIPPPPANGTGVVNAEVAKTKISIEAVAKVSLLVALIGSFLPWARVFFVTINGTDGDGIITAILSSIALFLIYGSKRALAREKTGQVQLGFAVLGAGLTAAVYIYDFVNLTSLSDESSNEFFEITVQPQIGIIVGSIGAVVGTITCSMIWNKRRNSKTTVVHYPTK</sequence>
<gene>
    <name evidence="2" type="ORF">UFOPK2658_01929</name>
    <name evidence="3" type="ORF">UFOPK2880_01711</name>
    <name evidence="4" type="ORF">UFOPK3004_01428</name>
    <name evidence="5" type="ORF">UFOPK3304_01261</name>
    <name evidence="6" type="ORF">UFOPK4134_01690</name>
</gene>
<dbReference type="EMBL" id="CAEZYH010000150">
    <property type="protein sequence ID" value="CAB4735027.1"/>
    <property type="molecule type" value="Genomic_DNA"/>
</dbReference>
<feature type="transmembrane region" description="Helical" evidence="1">
    <location>
        <begin position="103"/>
        <end position="124"/>
    </location>
</feature>
<feature type="transmembrane region" description="Helical" evidence="1">
    <location>
        <begin position="144"/>
        <end position="166"/>
    </location>
</feature>
<keyword evidence="1" id="KW-1133">Transmembrane helix</keyword>
<dbReference type="EMBL" id="CAFBLJ010000069">
    <property type="protein sequence ID" value="CAB4875768.1"/>
    <property type="molecule type" value="Genomic_DNA"/>
</dbReference>
<protein>
    <submittedName>
        <fullName evidence="6">Unannotated protein</fullName>
    </submittedName>
</protein>
<feature type="transmembrane region" description="Helical" evidence="1">
    <location>
        <begin position="42"/>
        <end position="62"/>
    </location>
</feature>
<evidence type="ECO:0000313" key="4">
    <source>
        <dbReference type="EMBL" id="CAB4814091.1"/>
    </source>
</evidence>
<proteinExistence type="predicted"/>
<keyword evidence="1" id="KW-0812">Transmembrane</keyword>
<evidence type="ECO:0000313" key="5">
    <source>
        <dbReference type="EMBL" id="CAB4875768.1"/>
    </source>
</evidence>
<name>A0A6J7S7C9_9ZZZZ</name>
<feature type="transmembrane region" description="Helical" evidence="1">
    <location>
        <begin position="74"/>
        <end position="91"/>
    </location>
</feature>